<protein>
    <recommendedName>
        <fullName evidence="3">mRNA interferase</fullName>
        <ecNumber evidence="3">3.1.-.-</ecNumber>
    </recommendedName>
</protein>
<dbReference type="PANTHER" id="PTHR33988">
    <property type="entry name" value="ENDORIBONUCLEASE MAZF-RELATED"/>
    <property type="match status" value="1"/>
</dbReference>
<gene>
    <name evidence="4" type="ORF">VB854_00185</name>
</gene>
<dbReference type="PIRSF" id="PIRSF033490">
    <property type="entry name" value="MazF"/>
    <property type="match status" value="1"/>
</dbReference>
<dbReference type="InterPro" id="IPR003477">
    <property type="entry name" value="PemK-like"/>
</dbReference>
<evidence type="ECO:0000256" key="2">
    <source>
        <dbReference type="ARBA" id="ARBA00022649"/>
    </source>
</evidence>
<evidence type="ECO:0000313" key="4">
    <source>
        <dbReference type="EMBL" id="MEA5517357.1"/>
    </source>
</evidence>
<dbReference type="InterPro" id="IPR011067">
    <property type="entry name" value="Plasmid_toxin/cell-grow_inhib"/>
</dbReference>
<keyword evidence="3 4" id="KW-0378">Hydrolase</keyword>
<dbReference type="Gene3D" id="2.30.30.110">
    <property type="match status" value="1"/>
</dbReference>
<keyword evidence="5" id="KW-1185">Reference proteome</keyword>
<dbReference type="Pfam" id="PF02452">
    <property type="entry name" value="PemK_toxin"/>
    <property type="match status" value="1"/>
</dbReference>
<comment type="caution">
    <text evidence="4">The sequence shown here is derived from an EMBL/GenBank/DDBJ whole genome shotgun (WGS) entry which is preliminary data.</text>
</comment>
<keyword evidence="3" id="KW-0540">Nuclease</keyword>
<dbReference type="RefSeq" id="WP_323273899.1">
    <property type="nucleotide sequence ID" value="NZ_JAYGHT010000001.1"/>
</dbReference>
<keyword evidence="3" id="KW-0255">Endonuclease</keyword>
<keyword evidence="2" id="KW-1277">Toxin-antitoxin system</keyword>
<organism evidence="4 5">
    <name type="scientific">Limnoraphis robusta CCNP1315</name>
    <dbReference type="NCBI Taxonomy" id="3110306"/>
    <lineage>
        <taxon>Bacteria</taxon>
        <taxon>Bacillati</taxon>
        <taxon>Cyanobacteriota</taxon>
        <taxon>Cyanophyceae</taxon>
        <taxon>Oscillatoriophycideae</taxon>
        <taxon>Oscillatoriales</taxon>
        <taxon>Sirenicapillariaceae</taxon>
        <taxon>Limnoraphis</taxon>
    </lineage>
</organism>
<accession>A0ABU5TR11</accession>
<comment type="function">
    <text evidence="3">Toxic component of a type II toxin-antitoxin (TA) system.</text>
</comment>
<dbReference type="PANTHER" id="PTHR33988:SF1">
    <property type="entry name" value="ENDORIBONUCLEASE MAZF7-RELATED"/>
    <property type="match status" value="1"/>
</dbReference>
<dbReference type="GO" id="GO:0016787">
    <property type="term" value="F:hydrolase activity"/>
    <property type="evidence" value="ECO:0007669"/>
    <property type="project" value="UniProtKB-KW"/>
</dbReference>
<reference evidence="4 5" key="1">
    <citation type="submission" date="2023-12" db="EMBL/GenBank/DDBJ databases">
        <title>Baltic Sea Cyanobacteria.</title>
        <authorList>
            <person name="Delbaje E."/>
            <person name="Fewer D.P."/>
            <person name="Shishido T.K."/>
        </authorList>
    </citation>
    <scope>NUCLEOTIDE SEQUENCE [LARGE SCALE GENOMIC DNA]</scope>
    <source>
        <strain evidence="4 5">CCNP 1315</strain>
    </source>
</reference>
<comment type="similarity">
    <text evidence="1 3">Belongs to the PemK/MazF family.</text>
</comment>
<sequence length="113" mass="12508">MTQILRGEIWLVDLNPVRGREQAGKRPCLIISVNLFNQGASGLVVVLPITSKQKGVPFHVEINPTEGGVRVKSFIKCEDVRSISVERLDQRWGVVSSTTLAAVEDRLRILMGL</sequence>
<dbReference type="EC" id="3.1.-.-" evidence="3"/>
<dbReference type="Proteomes" id="UP001301728">
    <property type="component" value="Unassembled WGS sequence"/>
</dbReference>
<proteinExistence type="inferred from homology"/>
<evidence type="ECO:0000313" key="5">
    <source>
        <dbReference type="Proteomes" id="UP001301728"/>
    </source>
</evidence>
<name>A0ABU5TR11_9CYAN</name>
<dbReference type="SUPFAM" id="SSF50118">
    <property type="entry name" value="Cell growth inhibitor/plasmid maintenance toxic component"/>
    <property type="match status" value="1"/>
</dbReference>
<dbReference type="EMBL" id="JAYGHT010000001">
    <property type="protein sequence ID" value="MEA5517357.1"/>
    <property type="molecule type" value="Genomic_DNA"/>
</dbReference>
<evidence type="ECO:0000256" key="1">
    <source>
        <dbReference type="ARBA" id="ARBA00007521"/>
    </source>
</evidence>
<evidence type="ECO:0000256" key="3">
    <source>
        <dbReference type="PIRNR" id="PIRNR033490"/>
    </source>
</evidence>